<dbReference type="EMBL" id="CAJNNV010026215">
    <property type="protein sequence ID" value="CAE8617584.1"/>
    <property type="molecule type" value="Genomic_DNA"/>
</dbReference>
<sequence>MRARLTRDTRAELHSEGEFRPAGFALVAGLAGQSLLSWRRRRRGRTAVGAFGGDTKEKKTRVRLTEDMPRGSDFYQLLGVDRLATQDEIRTAYKRTIRQTHPDVNPAPEAAEKFMQAQEAFRWLSDPQQRAVYDGVGSRFGQDAIYDYTDEPILGSLTEVQLIHELTPAMELVNQCRKELTFKRGVKIDTTIKDIRKRYRKYGLQRVIFVRNYICRELKRVLAYPKLIKTLHPFERLSVELSLTHHFNKEGVPFGKILACLKAVRLRVHEEGVMRSKACWQAERGRLATFIADEGIETMFDLITSYEPIFQQFSRAQKAILKAPCINLDKPTVVFVGAPNVGKSSLVRSISTGRPEVRDYVYTTKQLTIGHLWHFIAGTPLLIHGQIVDSPGLKSVRGGNPNLMDQLTMGSMEHLPTGVVFVFDPYPYTHGILDLDEQLKVRDELRARFPRRPWLDVVTKIDRPEIEAQENIARLSKLFPEIIQVSALDGTGLDVLNMEVRGLLEEMTKVVRQLQRTKIRQLRTGAADTGYVGKEVWAAAATPPPELVDQVSAELAKLIAANSQVLAASCAEICIRQVWSACVTSLAAEVASSSNYAEVAAVEAATAAAIASVEFLNRHAFARAVSPAAAVAAVEVLDRQAPATPVVAVEVLDRPAPADAVASVEALAAVVARDAVVAAVEVLDPASPAAAVDAVEDQIFNQAAPAAVEAAFEVLESASAAAKEAAIEEHRLDESADADVQSELEALQQAFQELTRHMAKLREEADSAAAALLQTGQGLPSGLAASAAVPFGALRADVEAAMDSAPARPHGASVAYVAHRYVGRLVRQLGPSCSLSGTQALRDSAAGADADLLSGAGTPGGASSRSLGVCDDTSESRFESSSRAPSESAGLQEIEAERRHVEAMLDYMVGAAVMLLDQRDEFRRLLAAAASSASPAEEDVALVAVPTAEGFRQVCQDSG</sequence>
<proteinExistence type="predicted"/>
<dbReference type="SMART" id="SM00271">
    <property type="entry name" value="DnaJ"/>
    <property type="match status" value="1"/>
</dbReference>
<dbReference type="Gene3D" id="3.40.50.300">
    <property type="entry name" value="P-loop containing nucleotide triphosphate hydrolases"/>
    <property type="match status" value="1"/>
</dbReference>
<keyword evidence="1" id="KW-0175">Coiled coil</keyword>
<gene>
    <name evidence="4" type="ORF">PGLA1383_LOCUS35245</name>
</gene>
<dbReference type="Pfam" id="PF00226">
    <property type="entry name" value="DnaJ"/>
    <property type="match status" value="1"/>
</dbReference>
<feature type="domain" description="J" evidence="3">
    <location>
        <begin position="73"/>
        <end position="137"/>
    </location>
</feature>
<evidence type="ECO:0000259" key="3">
    <source>
        <dbReference type="PROSITE" id="PS50076"/>
    </source>
</evidence>
<dbReference type="InterPro" id="IPR036869">
    <property type="entry name" value="J_dom_sf"/>
</dbReference>
<dbReference type="AlphaFoldDB" id="A0A813G4H8"/>
<dbReference type="SUPFAM" id="SSF46565">
    <property type="entry name" value="Chaperone J-domain"/>
    <property type="match status" value="1"/>
</dbReference>
<dbReference type="PRINTS" id="PR00625">
    <property type="entry name" value="JDOMAIN"/>
</dbReference>
<dbReference type="SUPFAM" id="SSF52540">
    <property type="entry name" value="P-loop containing nucleoside triphosphate hydrolases"/>
    <property type="match status" value="1"/>
</dbReference>
<keyword evidence="5" id="KW-1185">Reference proteome</keyword>
<dbReference type="PANTHER" id="PTHR45759">
    <property type="entry name" value="NUCLEOLAR GTP-BINDING PROTEIN 1"/>
    <property type="match status" value="1"/>
</dbReference>
<dbReference type="PROSITE" id="PS50076">
    <property type="entry name" value="DNAJ_2"/>
    <property type="match status" value="1"/>
</dbReference>
<feature type="coiled-coil region" evidence="1">
    <location>
        <begin position="744"/>
        <end position="771"/>
    </location>
</feature>
<dbReference type="PRINTS" id="PR00326">
    <property type="entry name" value="GTP1OBG"/>
</dbReference>
<organism evidence="4 5">
    <name type="scientific">Polarella glacialis</name>
    <name type="common">Dinoflagellate</name>
    <dbReference type="NCBI Taxonomy" id="89957"/>
    <lineage>
        <taxon>Eukaryota</taxon>
        <taxon>Sar</taxon>
        <taxon>Alveolata</taxon>
        <taxon>Dinophyceae</taxon>
        <taxon>Suessiales</taxon>
        <taxon>Suessiaceae</taxon>
        <taxon>Polarella</taxon>
    </lineage>
</organism>
<dbReference type="CDD" id="cd06257">
    <property type="entry name" value="DnaJ"/>
    <property type="match status" value="1"/>
</dbReference>
<comment type="caution">
    <text evidence="4">The sequence shown here is derived from an EMBL/GenBank/DDBJ whole genome shotgun (WGS) entry which is preliminary data.</text>
</comment>
<evidence type="ECO:0000313" key="5">
    <source>
        <dbReference type="Proteomes" id="UP000654075"/>
    </source>
</evidence>
<evidence type="ECO:0000256" key="2">
    <source>
        <dbReference type="SAM" id="MobiDB-lite"/>
    </source>
</evidence>
<reference evidence="4" key="1">
    <citation type="submission" date="2021-02" db="EMBL/GenBank/DDBJ databases">
        <authorList>
            <person name="Dougan E. K."/>
            <person name="Rhodes N."/>
            <person name="Thang M."/>
            <person name="Chan C."/>
        </authorList>
    </citation>
    <scope>NUCLEOTIDE SEQUENCE</scope>
</reference>
<dbReference type="InterPro" id="IPR027417">
    <property type="entry name" value="P-loop_NTPase"/>
</dbReference>
<accession>A0A813G4H8</accession>
<dbReference type="OrthoDB" id="415015at2759"/>
<evidence type="ECO:0000256" key="1">
    <source>
        <dbReference type="SAM" id="Coils"/>
    </source>
</evidence>
<name>A0A813G4H8_POLGL</name>
<dbReference type="InterPro" id="IPR006073">
    <property type="entry name" value="GTP-bd"/>
</dbReference>
<dbReference type="InterPro" id="IPR001623">
    <property type="entry name" value="DnaJ_domain"/>
</dbReference>
<dbReference type="Gene3D" id="1.10.287.110">
    <property type="entry name" value="DnaJ domain"/>
    <property type="match status" value="1"/>
</dbReference>
<dbReference type="Pfam" id="PF01926">
    <property type="entry name" value="MMR_HSR1"/>
    <property type="match status" value="1"/>
</dbReference>
<feature type="region of interest" description="Disordered" evidence="2">
    <location>
        <begin position="855"/>
        <end position="893"/>
    </location>
</feature>
<evidence type="ECO:0000313" key="4">
    <source>
        <dbReference type="EMBL" id="CAE8617584.1"/>
    </source>
</evidence>
<dbReference type="GO" id="GO:0005525">
    <property type="term" value="F:GTP binding"/>
    <property type="evidence" value="ECO:0007669"/>
    <property type="project" value="InterPro"/>
</dbReference>
<protein>
    <recommendedName>
        <fullName evidence="3">J domain-containing protein</fullName>
    </recommendedName>
</protein>
<dbReference type="Proteomes" id="UP000654075">
    <property type="component" value="Unassembled WGS sequence"/>
</dbReference>